<protein>
    <submittedName>
        <fullName evidence="2">Uncharacterized protein</fullName>
    </submittedName>
</protein>
<reference evidence="2" key="1">
    <citation type="journal article" date="2012" name="Nat. Biotechnol.">
        <title>Reference genome sequence of the model plant Setaria.</title>
        <authorList>
            <person name="Bennetzen J.L."/>
            <person name="Schmutz J."/>
            <person name="Wang H."/>
            <person name="Percifield R."/>
            <person name="Hawkins J."/>
            <person name="Pontaroli A.C."/>
            <person name="Estep M."/>
            <person name="Feng L."/>
            <person name="Vaughn J.N."/>
            <person name="Grimwood J."/>
            <person name="Jenkins J."/>
            <person name="Barry K."/>
            <person name="Lindquist E."/>
            <person name="Hellsten U."/>
            <person name="Deshpande S."/>
            <person name="Wang X."/>
            <person name="Wu X."/>
            <person name="Mitros T."/>
            <person name="Triplett J."/>
            <person name="Yang X."/>
            <person name="Ye C.Y."/>
            <person name="Mauro-Herrera M."/>
            <person name="Wang L."/>
            <person name="Li P."/>
            <person name="Sharma M."/>
            <person name="Sharma R."/>
            <person name="Ronald P.C."/>
            <person name="Panaud O."/>
            <person name="Kellogg E.A."/>
            <person name="Brutnell T.P."/>
            <person name="Doust A.N."/>
            <person name="Tuskan G.A."/>
            <person name="Rokhsar D."/>
            <person name="Devos K.M."/>
        </authorList>
    </citation>
    <scope>NUCLEOTIDE SEQUENCE [LARGE SCALE GENOMIC DNA]</scope>
    <source>
        <strain evidence="2">Yugu1</strain>
    </source>
</reference>
<evidence type="ECO:0000313" key="2">
    <source>
        <dbReference type="EMBL" id="RCV32043.1"/>
    </source>
</evidence>
<sequence length="232" mass="24563">MCRRSCKASTKTGNKVWRGPLPRPRISPSLSLGDVLVRDVRSKGRKGARMLLAELELEDGASSEDGETAATEPMAAVAAAVATADSNFEFRETLPFQLHGPTGPTGGAVCCIAVGPQGRFRCAEGLSFLFTAGGKPRSLASSHPHTTVTPKVSHSSSPRSESVRWPAKAKMFRGADARGARGAKAAGDERGGGGGQTESIHHAARDLNRGFHGNKQSEGFRGFNRRYSFSGR</sequence>
<evidence type="ECO:0000256" key="1">
    <source>
        <dbReference type="SAM" id="MobiDB-lite"/>
    </source>
</evidence>
<name>A0A368RPL0_SETIT</name>
<organism evidence="2">
    <name type="scientific">Setaria italica</name>
    <name type="common">Foxtail millet</name>
    <name type="synonym">Panicum italicum</name>
    <dbReference type="NCBI Taxonomy" id="4555"/>
    <lineage>
        <taxon>Eukaryota</taxon>
        <taxon>Viridiplantae</taxon>
        <taxon>Streptophyta</taxon>
        <taxon>Embryophyta</taxon>
        <taxon>Tracheophyta</taxon>
        <taxon>Spermatophyta</taxon>
        <taxon>Magnoliopsida</taxon>
        <taxon>Liliopsida</taxon>
        <taxon>Poales</taxon>
        <taxon>Poaceae</taxon>
        <taxon>PACMAD clade</taxon>
        <taxon>Panicoideae</taxon>
        <taxon>Panicodae</taxon>
        <taxon>Paniceae</taxon>
        <taxon>Cenchrinae</taxon>
        <taxon>Setaria</taxon>
    </lineage>
</organism>
<gene>
    <name evidence="2" type="ORF">SETIT_6G226600v2</name>
</gene>
<proteinExistence type="predicted"/>
<feature type="compositionally biased region" description="Polar residues" evidence="1">
    <location>
        <begin position="139"/>
        <end position="152"/>
    </location>
</feature>
<dbReference type="AlphaFoldDB" id="A0A368RPL0"/>
<feature type="region of interest" description="Disordered" evidence="1">
    <location>
        <begin position="136"/>
        <end position="232"/>
    </location>
</feature>
<dbReference type="EMBL" id="CM003533">
    <property type="protein sequence ID" value="RCV32043.1"/>
    <property type="molecule type" value="Genomic_DNA"/>
</dbReference>
<reference evidence="2" key="2">
    <citation type="submission" date="2015-07" db="EMBL/GenBank/DDBJ databases">
        <authorList>
            <person name="Noorani M."/>
        </authorList>
    </citation>
    <scope>NUCLEOTIDE SEQUENCE</scope>
    <source>
        <strain evidence="2">Yugu1</strain>
    </source>
</reference>
<feature type="compositionally biased region" description="Basic and acidic residues" evidence="1">
    <location>
        <begin position="199"/>
        <end position="209"/>
    </location>
</feature>
<accession>A0A368RPL0</accession>
<feature type="region of interest" description="Disordered" evidence="1">
    <location>
        <begin position="1"/>
        <end position="22"/>
    </location>
</feature>